<comment type="caution">
    <text evidence="2">The sequence shown here is derived from an EMBL/GenBank/DDBJ whole genome shotgun (WGS) entry which is preliminary data.</text>
</comment>
<name>A0A8X7T1F8_9BASI</name>
<dbReference type="AlphaFoldDB" id="A0A8X7T1F8"/>
<feature type="compositionally biased region" description="Polar residues" evidence="1">
    <location>
        <begin position="1"/>
        <end position="12"/>
    </location>
</feature>
<dbReference type="Proteomes" id="UP000078113">
    <property type="component" value="Unassembled WGS sequence"/>
</dbReference>
<dbReference type="EMBL" id="LWDG02000525">
    <property type="protein sequence ID" value="KAE8264529.1"/>
    <property type="molecule type" value="Genomic_DNA"/>
</dbReference>
<gene>
    <name evidence="2" type="ORF">A4X09_0g6939</name>
</gene>
<feature type="compositionally biased region" description="Polar residues" evidence="1">
    <location>
        <begin position="155"/>
        <end position="171"/>
    </location>
</feature>
<organism evidence="2 3">
    <name type="scientific">Tilletia walkeri</name>
    <dbReference type="NCBI Taxonomy" id="117179"/>
    <lineage>
        <taxon>Eukaryota</taxon>
        <taxon>Fungi</taxon>
        <taxon>Dikarya</taxon>
        <taxon>Basidiomycota</taxon>
        <taxon>Ustilaginomycotina</taxon>
        <taxon>Exobasidiomycetes</taxon>
        <taxon>Tilletiales</taxon>
        <taxon>Tilletiaceae</taxon>
        <taxon>Tilletia</taxon>
    </lineage>
</organism>
<reference evidence="2" key="2">
    <citation type="journal article" date="2019" name="IMA Fungus">
        <title>Genome sequencing and comparison of five Tilletia species to identify candidate genes for the detection of regulated species infecting wheat.</title>
        <authorList>
            <person name="Nguyen H.D.T."/>
            <person name="Sultana T."/>
            <person name="Kesanakurti P."/>
            <person name="Hambleton S."/>
        </authorList>
    </citation>
    <scope>NUCLEOTIDE SEQUENCE</scope>
    <source>
        <strain evidence="2">DAOMC 236422</strain>
    </source>
</reference>
<feature type="region of interest" description="Disordered" evidence="1">
    <location>
        <begin position="323"/>
        <end position="382"/>
    </location>
</feature>
<feature type="compositionally biased region" description="Polar residues" evidence="1">
    <location>
        <begin position="210"/>
        <end position="224"/>
    </location>
</feature>
<reference evidence="2" key="1">
    <citation type="submission" date="2016-04" db="EMBL/GenBank/DDBJ databases">
        <authorList>
            <person name="Nguyen H.D."/>
            <person name="Samba Siva P."/>
            <person name="Cullis J."/>
            <person name="Levesque C.A."/>
            <person name="Hambleton S."/>
        </authorList>
    </citation>
    <scope>NUCLEOTIDE SEQUENCE</scope>
    <source>
        <strain evidence="2">DAOMC 236422</strain>
    </source>
</reference>
<feature type="compositionally biased region" description="Basic and acidic residues" evidence="1">
    <location>
        <begin position="178"/>
        <end position="197"/>
    </location>
</feature>
<feature type="compositionally biased region" description="Pro residues" evidence="1">
    <location>
        <begin position="336"/>
        <end position="348"/>
    </location>
</feature>
<evidence type="ECO:0000313" key="3">
    <source>
        <dbReference type="Proteomes" id="UP000078113"/>
    </source>
</evidence>
<evidence type="ECO:0000256" key="1">
    <source>
        <dbReference type="SAM" id="MobiDB-lite"/>
    </source>
</evidence>
<feature type="region of interest" description="Disordered" evidence="1">
    <location>
        <begin position="148"/>
        <end position="310"/>
    </location>
</feature>
<sequence>MSSNYNSPISNRTSRDAHRIRPSGSASSLLYFGPGISSSLLKPHQKRQRRAAANNAIVPNPAFDGSGSSSRTVALVPVPAVLPASSSALVKTPSRPAVAIAAPAPAPAPAASTPTRTASMMLDILKEGPQLPPPVLPRQSSLFRLAELGKESARSGRSSTTAQGAVSSPAQSARRAALRKELEEREKVKKGLKRKDLDEEEGRGGDASAVSRTATESGTGTQPPTKKRLTVLDIIERTAGSGGGLPARPNRSSSAISKTPSSAPASAPAPAGPKAATPTTNATSIVTPKAILPPPSTASIPAPSIFTPAPSIFTKNSAAVPANVPKAPAVQQQAPPKQPQPQPQPKPQPQSQLQPQPQVQPVSILPPKSSQPSVTPPPSVPTFDFKLDAVVQSILLKSTAEGSEAAARASALRVDQAQLPTFTFSL</sequence>
<accession>A0A8X7T1F8</accession>
<feature type="compositionally biased region" description="Low complexity" evidence="1">
    <location>
        <begin position="323"/>
        <end position="335"/>
    </location>
</feature>
<feature type="compositionally biased region" description="Low complexity" evidence="1">
    <location>
        <begin position="349"/>
        <end position="373"/>
    </location>
</feature>
<keyword evidence="3" id="KW-1185">Reference proteome</keyword>
<proteinExistence type="predicted"/>
<feature type="region of interest" description="Disordered" evidence="1">
    <location>
        <begin position="40"/>
        <end position="69"/>
    </location>
</feature>
<feature type="compositionally biased region" description="Low complexity" evidence="1">
    <location>
        <begin position="252"/>
        <end position="284"/>
    </location>
</feature>
<protein>
    <submittedName>
        <fullName evidence="2">Uncharacterized protein</fullName>
    </submittedName>
</protein>
<evidence type="ECO:0000313" key="2">
    <source>
        <dbReference type="EMBL" id="KAE8264529.1"/>
    </source>
</evidence>
<feature type="region of interest" description="Disordered" evidence="1">
    <location>
        <begin position="1"/>
        <end position="24"/>
    </location>
</feature>